<dbReference type="STRING" id="1006576.DTL3_1630"/>
<dbReference type="AlphaFoldDB" id="A0A0C7P523"/>
<dbReference type="InterPro" id="IPR009335">
    <property type="entry name" value="T3SS_HrpE/ATPase_suE"/>
</dbReference>
<keyword evidence="3" id="KW-1185">Reference proteome</keyword>
<dbReference type="Proteomes" id="UP000032809">
    <property type="component" value="Chromosome I"/>
</dbReference>
<evidence type="ECO:0000256" key="1">
    <source>
        <dbReference type="SAM" id="Coils"/>
    </source>
</evidence>
<sequence>MNKRIINNKYVVLDKTFEIETENTQVDKVGDIKKQEELLKSEIIKKAHKDSEKIIESARNEAAKILEKAKLDAQKIMQEQIESSNKKRKILEEDLKKVNEEMRRIANEYNIYVNELSNQARIFCEEVIKIVVGKYFEETVTFPDWIEKVFNDLQSKLYMFKDATLKVSPSFNKEFLSIIIKVFGNSFQIVEDASLSDNQIFLDTNQGIFDLSPQTFIKDLLNILEVALNEEGNF</sequence>
<feature type="coiled-coil region" evidence="1">
    <location>
        <begin position="48"/>
        <end position="115"/>
    </location>
</feature>
<dbReference type="Pfam" id="PF06188">
    <property type="entry name" value="HrpE"/>
    <property type="match status" value="1"/>
</dbReference>
<evidence type="ECO:0000313" key="2">
    <source>
        <dbReference type="EMBL" id="CEP78919.1"/>
    </source>
</evidence>
<gene>
    <name evidence="2" type="ORF">DTL3_1630</name>
</gene>
<accession>A0A0C7P523</accession>
<protein>
    <submittedName>
        <fullName evidence="2">Uncharacterized protein</fullName>
    </submittedName>
</protein>
<dbReference type="Gene3D" id="1.20.5.2950">
    <property type="match status" value="1"/>
</dbReference>
<dbReference type="OrthoDB" id="46769at2"/>
<evidence type="ECO:0000313" key="3">
    <source>
        <dbReference type="Proteomes" id="UP000032809"/>
    </source>
</evidence>
<organism evidence="2 3">
    <name type="scientific">Defluviitoga tunisiensis</name>
    <dbReference type="NCBI Taxonomy" id="1006576"/>
    <lineage>
        <taxon>Bacteria</taxon>
        <taxon>Thermotogati</taxon>
        <taxon>Thermotogota</taxon>
        <taxon>Thermotogae</taxon>
        <taxon>Petrotogales</taxon>
        <taxon>Petrotogaceae</taxon>
        <taxon>Defluviitoga</taxon>
    </lineage>
</organism>
<dbReference type="HOGENOM" id="CLU_1183459_0_0_0"/>
<reference evidence="3" key="1">
    <citation type="submission" date="2014-11" db="EMBL/GenBank/DDBJ databases">
        <authorList>
            <person name="Wibberg D."/>
        </authorList>
    </citation>
    <scope>NUCLEOTIDE SEQUENCE [LARGE SCALE GENOMIC DNA]</scope>
    <source>
        <strain evidence="3">L3</strain>
    </source>
</reference>
<proteinExistence type="predicted"/>
<dbReference type="EMBL" id="LN824141">
    <property type="protein sequence ID" value="CEP78919.1"/>
    <property type="molecule type" value="Genomic_DNA"/>
</dbReference>
<name>A0A0C7P523_DEFTU</name>
<keyword evidence="1" id="KW-0175">Coiled coil</keyword>
<dbReference type="RefSeq" id="WP_052670442.1">
    <property type="nucleotide sequence ID" value="NZ_LN824141.1"/>
</dbReference>
<dbReference type="KEGG" id="dtn:DTL3_1630"/>